<evidence type="ECO:0000313" key="4">
    <source>
        <dbReference type="EMBL" id="VDN11527.1"/>
    </source>
</evidence>
<dbReference type="PANTHER" id="PTHR13723:SF281">
    <property type="entry name" value="PAPILIN"/>
    <property type="match status" value="1"/>
</dbReference>
<dbReference type="SMART" id="SM00409">
    <property type="entry name" value="IG"/>
    <property type="match status" value="1"/>
</dbReference>
<dbReference type="InterPro" id="IPR036179">
    <property type="entry name" value="Ig-like_dom_sf"/>
</dbReference>
<dbReference type="InterPro" id="IPR003598">
    <property type="entry name" value="Ig_sub2"/>
</dbReference>
<dbReference type="GO" id="GO:0031012">
    <property type="term" value="C:extracellular matrix"/>
    <property type="evidence" value="ECO:0007669"/>
    <property type="project" value="TreeGrafter"/>
</dbReference>
<dbReference type="SUPFAM" id="SSF48726">
    <property type="entry name" value="Immunoglobulin"/>
    <property type="match status" value="1"/>
</dbReference>
<accession>A0A3P7LHZ7</accession>
<organism evidence="4 5">
    <name type="scientific">Dibothriocephalus latus</name>
    <name type="common">Fish tapeworm</name>
    <name type="synonym">Diphyllobothrium latum</name>
    <dbReference type="NCBI Taxonomy" id="60516"/>
    <lineage>
        <taxon>Eukaryota</taxon>
        <taxon>Metazoa</taxon>
        <taxon>Spiralia</taxon>
        <taxon>Lophotrochozoa</taxon>
        <taxon>Platyhelminthes</taxon>
        <taxon>Cestoda</taxon>
        <taxon>Eucestoda</taxon>
        <taxon>Diphyllobothriidea</taxon>
        <taxon>Diphyllobothriidae</taxon>
        <taxon>Dibothriocephalus</taxon>
    </lineage>
</organism>
<dbReference type="PROSITE" id="PS50835">
    <property type="entry name" value="IG_LIKE"/>
    <property type="match status" value="1"/>
</dbReference>
<dbReference type="InterPro" id="IPR036383">
    <property type="entry name" value="TSP1_rpt_sf"/>
</dbReference>
<dbReference type="OrthoDB" id="5781878at2759"/>
<evidence type="ECO:0000313" key="5">
    <source>
        <dbReference type="Proteomes" id="UP000281553"/>
    </source>
</evidence>
<dbReference type="InterPro" id="IPR007110">
    <property type="entry name" value="Ig-like_dom"/>
</dbReference>
<dbReference type="SUPFAM" id="SSF82895">
    <property type="entry name" value="TSP-1 type 1 repeat"/>
    <property type="match status" value="2"/>
</dbReference>
<dbReference type="GO" id="GO:0004222">
    <property type="term" value="F:metalloendopeptidase activity"/>
    <property type="evidence" value="ECO:0007669"/>
    <property type="project" value="TreeGrafter"/>
</dbReference>
<dbReference type="GO" id="GO:0030198">
    <property type="term" value="P:extracellular matrix organization"/>
    <property type="evidence" value="ECO:0007669"/>
    <property type="project" value="TreeGrafter"/>
</dbReference>
<dbReference type="InterPro" id="IPR050439">
    <property type="entry name" value="ADAMTS_ADAMTS-like"/>
</dbReference>
<proteinExistence type="predicted"/>
<dbReference type="InterPro" id="IPR003599">
    <property type="entry name" value="Ig_sub"/>
</dbReference>
<evidence type="ECO:0000256" key="1">
    <source>
        <dbReference type="ARBA" id="ARBA00004613"/>
    </source>
</evidence>
<comment type="subcellular location">
    <subcellularLocation>
        <location evidence="1">Secreted</location>
    </subcellularLocation>
</comment>
<dbReference type="Proteomes" id="UP000281553">
    <property type="component" value="Unassembled WGS sequence"/>
</dbReference>
<gene>
    <name evidence="4" type="ORF">DILT_LOCUS7358</name>
</gene>
<keyword evidence="2" id="KW-0964">Secreted</keyword>
<dbReference type="GO" id="GO:0005576">
    <property type="term" value="C:extracellular region"/>
    <property type="evidence" value="ECO:0007669"/>
    <property type="project" value="UniProtKB-SubCell"/>
</dbReference>
<dbReference type="Gene3D" id="2.60.40.10">
    <property type="entry name" value="Immunoglobulins"/>
    <property type="match status" value="1"/>
</dbReference>
<dbReference type="EMBL" id="UYRU01051654">
    <property type="protein sequence ID" value="VDN11527.1"/>
    <property type="molecule type" value="Genomic_DNA"/>
</dbReference>
<dbReference type="Pfam" id="PF19030">
    <property type="entry name" value="TSP1_ADAMTS"/>
    <property type="match status" value="2"/>
</dbReference>
<keyword evidence="5" id="KW-1185">Reference proteome</keyword>
<dbReference type="SMART" id="SM00408">
    <property type="entry name" value="IGc2"/>
    <property type="match status" value="1"/>
</dbReference>
<sequence>MDFTLQINNIRLQVGEEAYILPGTRVVIKCPVKHYPTANIVWKHFQRGEFLYQGRSQADIYVTKSGRLVIRRFTAADKGEWQCYAGEKSAGITLHYNQPSTGYYEWERRNLMRNTDMLNEDPAAIMTKQVHVQWVEGPWSNCSVPCGGPGVQTRTVHCEQRDSGLYRILDDAECRRRLLSKPKTTRTCINLPKCPSWTFKNVDYSVCTNRCEGIGKGTWKGRMICTLGDRELPDYHCSSMSKPNISCANPICQVRWEVDDWSACSKPCGGTGYQYREHRCVWVHSGEPAGALCYEENLPVPESIRTCTTKPCKLSKLP</sequence>
<evidence type="ECO:0000256" key="2">
    <source>
        <dbReference type="ARBA" id="ARBA00022525"/>
    </source>
</evidence>
<dbReference type="AlphaFoldDB" id="A0A3P7LHZ7"/>
<dbReference type="PANTHER" id="PTHR13723">
    <property type="entry name" value="ADAMTS A DISINTEGRIN AND METALLOPROTEASE WITH THROMBOSPONDIN MOTIFS PROTEASE"/>
    <property type="match status" value="1"/>
</dbReference>
<dbReference type="SMART" id="SM00209">
    <property type="entry name" value="TSP1"/>
    <property type="match status" value="2"/>
</dbReference>
<protein>
    <recommendedName>
        <fullName evidence="3">Ig-like domain-containing protein</fullName>
    </recommendedName>
</protein>
<evidence type="ECO:0000259" key="3">
    <source>
        <dbReference type="PROSITE" id="PS50835"/>
    </source>
</evidence>
<feature type="domain" description="Ig-like" evidence="3">
    <location>
        <begin position="8"/>
        <end position="93"/>
    </location>
</feature>
<reference evidence="4 5" key="1">
    <citation type="submission" date="2018-11" db="EMBL/GenBank/DDBJ databases">
        <authorList>
            <consortium name="Pathogen Informatics"/>
        </authorList>
    </citation>
    <scope>NUCLEOTIDE SEQUENCE [LARGE SCALE GENOMIC DNA]</scope>
</reference>
<dbReference type="PROSITE" id="PS50092">
    <property type="entry name" value="TSP1"/>
    <property type="match status" value="2"/>
</dbReference>
<dbReference type="InterPro" id="IPR000884">
    <property type="entry name" value="TSP1_rpt"/>
</dbReference>
<name>A0A3P7LHZ7_DIBLA</name>
<dbReference type="GO" id="GO:0006508">
    <property type="term" value="P:proteolysis"/>
    <property type="evidence" value="ECO:0007669"/>
    <property type="project" value="TreeGrafter"/>
</dbReference>
<dbReference type="Gene3D" id="2.20.100.10">
    <property type="entry name" value="Thrombospondin type-1 (TSP1) repeat"/>
    <property type="match status" value="2"/>
</dbReference>
<dbReference type="InterPro" id="IPR013783">
    <property type="entry name" value="Ig-like_fold"/>
</dbReference>